<dbReference type="PANTHER" id="PTHR12345">
    <property type="entry name" value="SYNTENIN RELATED"/>
    <property type="match status" value="1"/>
</dbReference>
<evidence type="ECO:0000256" key="2">
    <source>
        <dbReference type="ARBA" id="ARBA00022737"/>
    </source>
</evidence>
<protein>
    <recommendedName>
        <fullName evidence="4">PID domain-containing protein</fullName>
    </recommendedName>
</protein>
<feature type="compositionally biased region" description="Polar residues" evidence="3">
    <location>
        <begin position="423"/>
        <end position="448"/>
    </location>
</feature>
<dbReference type="InterPro" id="IPR051230">
    <property type="entry name" value="APP-Binding"/>
</dbReference>
<keyword evidence="1" id="KW-0813">Transport</keyword>
<dbReference type="EMBL" id="OC919167">
    <property type="protein sequence ID" value="CAD7650806.1"/>
    <property type="molecule type" value="Genomic_DNA"/>
</dbReference>
<sequence>MANEFTVNAINSNSNTNHSINLNTSDEISDQLIEKLFPKCRPKTTRTHELNDLNENYSLRNRNKHILIDLDLDVINDNTMNESKHRDKDGVQTDNNCIKSSLTNIGFKLDQLLLSPEEEYKPLNYNFINKPLLNSNEDIDGEEHSVGKDLTLRESRIEIAGGREIFSASKNKMNKRRLLSHNYGSCEDKGSQSVMKCKRNNTTQTRVNHDNHIINNDISLESDSLVNSSTNQSSVGDINTDFNKSVEHKHRLLSGIVVYEDFSTKVDSEIIYDDIEEMDKRELQLSVKPIASEMHDSDNNSLNCVNESSLNGDSIDKSDDKANSFESNEESEDNKEDSASRDQLAVAEGSKEIARIIGNVPIAQYDGSPRRYGPKPPGYPQRVINNEDMSVGLANSAIESKGLVDISCDELVKSILSIPTQYEDSPTNSCTNVSNGSKSHSSGIQSAAISEHESDKNDVIMETSDMNVYQFSDLDYKLYRMDSVGNSYVGKRLATLSSANSEDDTSVAVSPSKSVNNDSNSMIAHENELILLHERVRQHILSEMVSVDRSSVSTGADTEPEPEVCHRPQESNRNFTLSPDITDCDSNEIESELSLEGSLLSNSKIVIMPVLEDGLSSGVPSSDNELEEEVNCESPTTKRQICERLEEELMAKLKAKLKRNDNLLEHQIGYILIHDPSVLIEGVLFRARYLGSTQLVCEGQPTKATRMMQAEEAVSRIKVSILSLHIPPYY</sequence>
<dbReference type="EMBL" id="CAJPVJ010004342">
    <property type="protein sequence ID" value="CAG2168505.1"/>
    <property type="molecule type" value="Genomic_DNA"/>
</dbReference>
<feature type="compositionally biased region" description="Basic and acidic residues" evidence="3">
    <location>
        <begin position="314"/>
        <end position="323"/>
    </location>
</feature>
<dbReference type="GO" id="GO:0007268">
    <property type="term" value="P:chemical synaptic transmission"/>
    <property type="evidence" value="ECO:0007669"/>
    <property type="project" value="TreeGrafter"/>
</dbReference>
<keyword evidence="6" id="KW-1185">Reference proteome</keyword>
<feature type="domain" description="PID" evidence="4">
    <location>
        <begin position="685"/>
        <end position="720"/>
    </location>
</feature>
<proteinExistence type="predicted"/>
<evidence type="ECO:0000313" key="5">
    <source>
        <dbReference type="EMBL" id="CAD7650806.1"/>
    </source>
</evidence>
<feature type="region of interest" description="Disordered" evidence="3">
    <location>
        <begin position="364"/>
        <end position="384"/>
    </location>
</feature>
<gene>
    <name evidence="5" type="ORF">ONB1V03_LOCUS7993</name>
</gene>
<dbReference type="AlphaFoldDB" id="A0A7R9LZK4"/>
<evidence type="ECO:0000259" key="4">
    <source>
        <dbReference type="Pfam" id="PF00640"/>
    </source>
</evidence>
<feature type="region of interest" description="Disordered" evidence="3">
    <location>
        <begin position="423"/>
        <end position="455"/>
    </location>
</feature>
<keyword evidence="2" id="KW-0677">Repeat</keyword>
<evidence type="ECO:0000313" key="6">
    <source>
        <dbReference type="Proteomes" id="UP000728032"/>
    </source>
</evidence>
<feature type="compositionally biased region" description="Polar residues" evidence="3">
    <location>
        <begin position="299"/>
        <end position="312"/>
    </location>
</feature>
<dbReference type="Pfam" id="PF00640">
    <property type="entry name" value="PID"/>
    <property type="match status" value="1"/>
</dbReference>
<dbReference type="InterPro" id="IPR006020">
    <property type="entry name" value="PTB/PI_dom"/>
</dbReference>
<feature type="compositionally biased region" description="Low complexity" evidence="3">
    <location>
        <begin position="8"/>
        <end position="22"/>
    </location>
</feature>
<accession>A0A7R9LZK4</accession>
<feature type="region of interest" description="Disordered" evidence="3">
    <location>
        <begin position="1"/>
        <end position="22"/>
    </location>
</feature>
<dbReference type="GO" id="GO:0005886">
    <property type="term" value="C:plasma membrane"/>
    <property type="evidence" value="ECO:0007669"/>
    <property type="project" value="TreeGrafter"/>
</dbReference>
<reference evidence="5" key="1">
    <citation type="submission" date="2020-11" db="EMBL/GenBank/DDBJ databases">
        <authorList>
            <person name="Tran Van P."/>
        </authorList>
    </citation>
    <scope>NUCLEOTIDE SEQUENCE</scope>
</reference>
<dbReference type="PANTHER" id="PTHR12345:SF16">
    <property type="entry name" value="X11L, ISOFORM F-RELATED"/>
    <property type="match status" value="1"/>
</dbReference>
<dbReference type="GO" id="GO:0043197">
    <property type="term" value="C:dendritic spine"/>
    <property type="evidence" value="ECO:0007669"/>
    <property type="project" value="TreeGrafter"/>
</dbReference>
<dbReference type="InterPro" id="IPR011993">
    <property type="entry name" value="PH-like_dom_sf"/>
</dbReference>
<dbReference type="SUPFAM" id="SSF50729">
    <property type="entry name" value="PH domain-like"/>
    <property type="match status" value="1"/>
</dbReference>
<organism evidence="5">
    <name type="scientific">Oppiella nova</name>
    <dbReference type="NCBI Taxonomy" id="334625"/>
    <lineage>
        <taxon>Eukaryota</taxon>
        <taxon>Metazoa</taxon>
        <taxon>Ecdysozoa</taxon>
        <taxon>Arthropoda</taxon>
        <taxon>Chelicerata</taxon>
        <taxon>Arachnida</taxon>
        <taxon>Acari</taxon>
        <taxon>Acariformes</taxon>
        <taxon>Sarcoptiformes</taxon>
        <taxon>Oribatida</taxon>
        <taxon>Brachypylina</taxon>
        <taxon>Oppioidea</taxon>
        <taxon>Oppiidae</taxon>
        <taxon>Oppiella</taxon>
    </lineage>
</organism>
<feature type="region of interest" description="Disordered" evidence="3">
    <location>
        <begin position="551"/>
        <end position="581"/>
    </location>
</feature>
<evidence type="ECO:0000256" key="3">
    <source>
        <dbReference type="SAM" id="MobiDB-lite"/>
    </source>
</evidence>
<name>A0A7R9LZK4_9ACAR</name>
<feature type="region of interest" description="Disordered" evidence="3">
    <location>
        <begin position="294"/>
        <end position="346"/>
    </location>
</feature>
<dbReference type="Gene3D" id="2.30.29.30">
    <property type="entry name" value="Pleckstrin-homology domain (PH domain)/Phosphotyrosine-binding domain (PTB)"/>
    <property type="match status" value="1"/>
</dbReference>
<dbReference type="Proteomes" id="UP000728032">
    <property type="component" value="Unassembled WGS sequence"/>
</dbReference>
<dbReference type="GO" id="GO:0005737">
    <property type="term" value="C:cytoplasm"/>
    <property type="evidence" value="ECO:0007669"/>
    <property type="project" value="TreeGrafter"/>
</dbReference>
<dbReference type="OrthoDB" id="8300653at2759"/>
<evidence type="ECO:0000256" key="1">
    <source>
        <dbReference type="ARBA" id="ARBA00022448"/>
    </source>
</evidence>